<keyword evidence="3" id="KW-1185">Reference proteome</keyword>
<evidence type="ECO:0000313" key="3">
    <source>
        <dbReference type="Proteomes" id="UP000809621"/>
    </source>
</evidence>
<dbReference type="InterPro" id="IPR004360">
    <property type="entry name" value="Glyas_Fos-R_dOase_dom"/>
</dbReference>
<evidence type="ECO:0000313" key="2">
    <source>
        <dbReference type="EMBL" id="MBM7035482.1"/>
    </source>
</evidence>
<dbReference type="Pfam" id="PF00903">
    <property type="entry name" value="Glyoxalase"/>
    <property type="match status" value="1"/>
</dbReference>
<dbReference type="RefSeq" id="WP_205157079.1">
    <property type="nucleotide sequence ID" value="NZ_JAFEUM010000001.1"/>
</dbReference>
<dbReference type="SUPFAM" id="SSF54593">
    <property type="entry name" value="Glyoxalase/Bleomycin resistance protein/Dihydroxybiphenyl dioxygenase"/>
    <property type="match status" value="1"/>
</dbReference>
<name>A0ABS2HGA7_9VIBR</name>
<sequence length="122" mass="13904">MILGINHVQLTMPFGEEPTARQFYGELLGLTELQKPEHLKANGGVWFSIGDLQLHLGCEALSNRQISKAHVALNVTSAEHWRMAFTQHSVPIFENAEIEGYKRFDIRDPFGNRIEIMERVTN</sequence>
<dbReference type="PROSITE" id="PS51819">
    <property type="entry name" value="VOC"/>
    <property type="match status" value="1"/>
</dbReference>
<gene>
    <name evidence="2" type="ORF">JQC93_03600</name>
</gene>
<evidence type="ECO:0000259" key="1">
    <source>
        <dbReference type="PROSITE" id="PS51819"/>
    </source>
</evidence>
<dbReference type="InterPro" id="IPR037523">
    <property type="entry name" value="VOC_core"/>
</dbReference>
<dbReference type="PANTHER" id="PTHR39175">
    <property type="entry name" value="FAMILY PROTEIN, PUTATIVE (AFU_ORTHOLOGUE AFUA_3G15060)-RELATED"/>
    <property type="match status" value="1"/>
</dbReference>
<dbReference type="EMBL" id="JAFEUM010000001">
    <property type="protein sequence ID" value="MBM7035482.1"/>
    <property type="molecule type" value="Genomic_DNA"/>
</dbReference>
<organism evidence="2 3">
    <name type="scientific">Vibrio ulleungensis</name>
    <dbReference type="NCBI Taxonomy" id="2807619"/>
    <lineage>
        <taxon>Bacteria</taxon>
        <taxon>Pseudomonadati</taxon>
        <taxon>Pseudomonadota</taxon>
        <taxon>Gammaproteobacteria</taxon>
        <taxon>Vibrionales</taxon>
        <taxon>Vibrionaceae</taxon>
        <taxon>Vibrio</taxon>
    </lineage>
</organism>
<comment type="caution">
    <text evidence="2">The sequence shown here is derived from an EMBL/GenBank/DDBJ whole genome shotgun (WGS) entry which is preliminary data.</text>
</comment>
<proteinExistence type="predicted"/>
<dbReference type="InterPro" id="IPR029068">
    <property type="entry name" value="Glyas_Bleomycin-R_OHBP_Dase"/>
</dbReference>
<dbReference type="Gene3D" id="3.10.180.10">
    <property type="entry name" value="2,3-Dihydroxybiphenyl 1,2-Dioxygenase, domain 1"/>
    <property type="match status" value="1"/>
</dbReference>
<feature type="domain" description="VOC" evidence="1">
    <location>
        <begin position="4"/>
        <end position="119"/>
    </location>
</feature>
<dbReference type="Proteomes" id="UP000809621">
    <property type="component" value="Unassembled WGS sequence"/>
</dbReference>
<accession>A0ABS2HGA7</accession>
<reference evidence="2 3" key="1">
    <citation type="submission" date="2021-02" db="EMBL/GenBank/DDBJ databases">
        <authorList>
            <person name="Park J.-S."/>
        </authorList>
    </citation>
    <scope>NUCLEOTIDE SEQUENCE [LARGE SCALE GENOMIC DNA]</scope>
    <source>
        <strain evidence="2 3">188UL20-2</strain>
    </source>
</reference>
<protein>
    <submittedName>
        <fullName evidence="2">VOC family protein</fullName>
    </submittedName>
</protein>
<dbReference type="PANTHER" id="PTHR39175:SF1">
    <property type="entry name" value="FAMILY PROTEIN, PUTATIVE (AFU_ORTHOLOGUE AFUA_3G15060)-RELATED"/>
    <property type="match status" value="1"/>
</dbReference>